<organism evidence="1">
    <name type="scientific">Heterocephalus glaber</name>
    <name type="common">Naked mole rat</name>
    <dbReference type="NCBI Taxonomy" id="10181"/>
    <lineage>
        <taxon>Eukaryota</taxon>
        <taxon>Metazoa</taxon>
        <taxon>Chordata</taxon>
        <taxon>Craniata</taxon>
        <taxon>Vertebrata</taxon>
        <taxon>Euteleostomi</taxon>
        <taxon>Mammalia</taxon>
        <taxon>Eutheria</taxon>
        <taxon>Euarchontoglires</taxon>
        <taxon>Glires</taxon>
        <taxon>Rodentia</taxon>
        <taxon>Hystricomorpha</taxon>
        <taxon>Bathyergidae</taxon>
        <taxon>Heterocephalus</taxon>
    </lineage>
</organism>
<reference evidence="3" key="2">
    <citation type="submission" date="2025-04" db="UniProtKB">
        <authorList>
            <consortium name="RefSeq"/>
        </authorList>
    </citation>
    <scope>IDENTIFICATION</scope>
</reference>
<dbReference type="AlphaFoldDB" id="A0A0P6J4M2"/>
<dbReference type="KEGG" id="hgl:101697982"/>
<dbReference type="CTD" id="401541"/>
<protein>
    <submittedName>
        <fullName evidence="1 3">Centromere protein P</fullName>
    </submittedName>
</protein>
<dbReference type="GO" id="GO:0034080">
    <property type="term" value="P:CENP-A containing chromatin assembly"/>
    <property type="evidence" value="ECO:0007669"/>
    <property type="project" value="InterPro"/>
</dbReference>
<accession>A0A0P6J4M2</accession>
<evidence type="ECO:0000313" key="3">
    <source>
        <dbReference type="RefSeq" id="XP_012923024.1"/>
    </source>
</evidence>
<proteinExistence type="predicted"/>
<reference evidence="1" key="1">
    <citation type="submission" date="2015-10" db="EMBL/GenBank/DDBJ databases">
        <title>FRAMA: From RNA-seq data to annotated mRNA assemblies.</title>
        <authorList>
            <person name="Bens M."/>
            <person name="Sahm A."/>
            <person name="Jahn N."/>
            <person name="Morhart M."/>
            <person name="Holtze S."/>
            <person name="Hildebrandt T.B."/>
            <person name="Platzer M."/>
            <person name="Szafranski K."/>
        </authorList>
    </citation>
    <scope>NUCLEOTIDE SEQUENCE</scope>
    <source>
        <tissue evidence="1">Skin</tissue>
    </source>
</reference>
<evidence type="ECO:0000313" key="1">
    <source>
        <dbReference type="EMBL" id="JAN97457.1"/>
    </source>
</evidence>
<dbReference type="EMBL" id="GEBF01006175">
    <property type="protein sequence ID" value="JAN97457.1"/>
    <property type="molecule type" value="Transcribed_RNA"/>
</dbReference>
<dbReference type="PANTHER" id="PTHR28577">
    <property type="entry name" value="CENTROMERE PROTEIN P"/>
    <property type="match status" value="1"/>
</dbReference>
<dbReference type="InterPro" id="IPR027801">
    <property type="entry name" value="CENP-P"/>
</dbReference>
<evidence type="ECO:0000313" key="2">
    <source>
        <dbReference type="Proteomes" id="UP000694906"/>
    </source>
</evidence>
<dbReference type="Pfam" id="PF13096">
    <property type="entry name" value="CENP-P"/>
    <property type="match status" value="1"/>
</dbReference>
<sequence length="289" mass="33292">MAMDTERAEMRALEAEIAVLQQASKQLPAPWEDGARVRKSFQEIHQSDSAGWESSKDPKTHLRHLEAELSFLSMLTGFNITDYSKKTEDLTSTEMTEESIKKVLQRHRLSGSCHVVTFQLEFQILEIQNKENLSSVITDLSIVMEPTEYSELSEFVSRAEERRDLFMFFRGLHFFVEWCEYRKRTFKYFKDKYPDMVHLPKGACSLCMGIRSTSRPGFELVIVWRIQIDEEGKVSPVLDLLTKIPQRALELDKNRVIETAPLSFRTLLGVLGIEAAVECLIRLLHAGNE</sequence>
<dbReference type="GO" id="GO:0000775">
    <property type="term" value="C:chromosome, centromeric region"/>
    <property type="evidence" value="ECO:0007669"/>
    <property type="project" value="InterPro"/>
</dbReference>
<keyword evidence="2" id="KW-1185">Reference proteome</keyword>
<gene>
    <name evidence="1" type="primary">CENPP</name>
    <name evidence="3" type="synonym">Cenpp</name>
</gene>
<dbReference type="Proteomes" id="UP000694906">
    <property type="component" value="Unplaced"/>
</dbReference>
<dbReference type="PANTHER" id="PTHR28577:SF1">
    <property type="entry name" value="CENTROMERE PROTEIN P"/>
    <property type="match status" value="1"/>
</dbReference>
<dbReference type="GO" id="GO:0005634">
    <property type="term" value="C:nucleus"/>
    <property type="evidence" value="ECO:0007669"/>
    <property type="project" value="TreeGrafter"/>
</dbReference>
<dbReference type="OrthoDB" id="5976950at2759"/>
<dbReference type="GeneID" id="101697982"/>
<dbReference type="RefSeq" id="XP_012923024.1">
    <property type="nucleotide sequence ID" value="XM_013067570.2"/>
</dbReference>
<name>A0A0P6J4M2_HETGA</name>